<keyword evidence="3" id="KW-1185">Reference proteome</keyword>
<accession>A0A1H3KXR1</accession>
<gene>
    <name evidence="2" type="ORF">SAMN02910414_01844</name>
</gene>
<name>A0A1H3KXR1_9FIRM</name>
<evidence type="ECO:0000259" key="1">
    <source>
        <dbReference type="Pfam" id="PF13349"/>
    </source>
</evidence>
<proteinExistence type="predicted"/>
<evidence type="ECO:0000313" key="3">
    <source>
        <dbReference type="Proteomes" id="UP000183918"/>
    </source>
</evidence>
<feature type="domain" description="DUF4097" evidence="1">
    <location>
        <begin position="49"/>
        <end position="232"/>
    </location>
</feature>
<dbReference type="OrthoDB" id="2005537at2"/>
<dbReference type="EMBL" id="FNPG01000022">
    <property type="protein sequence ID" value="SDY56435.1"/>
    <property type="molecule type" value="Genomic_DNA"/>
</dbReference>
<dbReference type="Proteomes" id="UP000183918">
    <property type="component" value="Unassembled WGS sequence"/>
</dbReference>
<evidence type="ECO:0000313" key="2">
    <source>
        <dbReference type="EMBL" id="SDY56435.1"/>
    </source>
</evidence>
<dbReference type="AlphaFoldDB" id="A0A1H3KXR1"/>
<reference evidence="2 3" key="1">
    <citation type="submission" date="2016-10" db="EMBL/GenBank/DDBJ databases">
        <authorList>
            <person name="de Groot N.N."/>
        </authorList>
    </citation>
    <scope>NUCLEOTIDE SEQUENCE [LARGE SCALE GENOMIC DNA]</scope>
    <source>
        <strain evidence="2 3">DSM 14045</strain>
    </source>
</reference>
<protein>
    <submittedName>
        <fullName evidence="2">Putative adhesin</fullName>
    </submittedName>
</protein>
<sequence>MKRKYLCCIWAITICCIVFSGYFKVVSPILFDFKEKSFSKTIILKDKSIKKIDAKLDAGDVTVKYGNELKVHYCYPKKHTPKIKVEGDSLVIRETSNIKIAKLNKAKYNIEVTIPKETKLDEIDMKVNLGDVEINDLLVDKINVDADMGDINLENVISSTCKVDVSLGDATIKNGKHNSITIDTNMGDAEVKTEFDKIKVDCNMGDIDIKTSGKLTKKNADLNCDMGDITVNGKEWDD</sequence>
<dbReference type="STRING" id="1122142.SAMN02910414_01844"/>
<dbReference type="RefSeq" id="WP_074718303.1">
    <property type="nucleotide sequence ID" value="NZ_FNPG01000022.1"/>
</dbReference>
<dbReference type="Gene3D" id="2.160.20.120">
    <property type="match status" value="1"/>
</dbReference>
<organism evidence="2 3">
    <name type="scientific">Lachnobacterium bovis DSM 14045</name>
    <dbReference type="NCBI Taxonomy" id="1122142"/>
    <lineage>
        <taxon>Bacteria</taxon>
        <taxon>Bacillati</taxon>
        <taxon>Bacillota</taxon>
        <taxon>Clostridia</taxon>
        <taxon>Lachnospirales</taxon>
        <taxon>Lachnospiraceae</taxon>
        <taxon>Lachnobacterium</taxon>
    </lineage>
</organism>
<dbReference type="InterPro" id="IPR025164">
    <property type="entry name" value="Toastrack_DUF4097"/>
</dbReference>
<dbReference type="Pfam" id="PF13349">
    <property type="entry name" value="DUF4097"/>
    <property type="match status" value="1"/>
</dbReference>